<evidence type="ECO:0000313" key="21">
    <source>
        <dbReference type="Proteomes" id="UP000295733"/>
    </source>
</evidence>
<evidence type="ECO:0000313" key="20">
    <source>
        <dbReference type="EMBL" id="TCP26164.1"/>
    </source>
</evidence>
<comment type="caution">
    <text evidence="20">The sequence shown here is derived from an EMBL/GenBank/DDBJ whole genome shotgun (WGS) entry which is preliminary data.</text>
</comment>
<feature type="transmembrane region" description="Helical" evidence="19">
    <location>
        <begin position="117"/>
        <end position="150"/>
    </location>
</feature>
<dbReference type="PANTHER" id="PTHR34148">
    <property type="entry name" value="ADENOSYLCOBINAMIDE-GDP RIBAZOLETRANSFERASE"/>
    <property type="match status" value="1"/>
</dbReference>
<dbReference type="InterPro" id="IPR003805">
    <property type="entry name" value="CobS"/>
</dbReference>
<evidence type="ECO:0000256" key="8">
    <source>
        <dbReference type="ARBA" id="ARBA00022573"/>
    </source>
</evidence>
<comment type="subcellular location">
    <subcellularLocation>
        <location evidence="2 19">Cell membrane</location>
        <topology evidence="2 19">Multi-pass membrane protein</topology>
    </subcellularLocation>
</comment>
<dbReference type="GO" id="GO:0005886">
    <property type="term" value="C:plasma membrane"/>
    <property type="evidence" value="ECO:0007669"/>
    <property type="project" value="UniProtKB-SubCell"/>
</dbReference>
<evidence type="ECO:0000256" key="7">
    <source>
        <dbReference type="ARBA" id="ARBA00022475"/>
    </source>
</evidence>
<evidence type="ECO:0000256" key="19">
    <source>
        <dbReference type="HAMAP-Rule" id="MF_00719"/>
    </source>
</evidence>
<comment type="cofactor">
    <cofactor evidence="1 19">
        <name>Mg(2+)</name>
        <dbReference type="ChEBI" id="CHEBI:18420"/>
    </cofactor>
</comment>
<dbReference type="EMBL" id="SLXL01000002">
    <property type="protein sequence ID" value="TCP26164.1"/>
    <property type="molecule type" value="Genomic_DNA"/>
</dbReference>
<dbReference type="OrthoDB" id="9794626at2"/>
<feature type="transmembrane region" description="Helical" evidence="19">
    <location>
        <begin position="171"/>
        <end position="197"/>
    </location>
</feature>
<dbReference type="RefSeq" id="WP_132599755.1">
    <property type="nucleotide sequence ID" value="NZ_NRRP01000013.1"/>
</dbReference>
<evidence type="ECO:0000256" key="13">
    <source>
        <dbReference type="ARBA" id="ARBA00023136"/>
    </source>
</evidence>
<evidence type="ECO:0000256" key="2">
    <source>
        <dbReference type="ARBA" id="ARBA00004651"/>
    </source>
</evidence>
<dbReference type="HAMAP" id="MF_00719">
    <property type="entry name" value="CobS"/>
    <property type="match status" value="1"/>
</dbReference>
<comment type="similarity">
    <text evidence="4 19">Belongs to the CobS family.</text>
</comment>
<keyword evidence="13 19" id="KW-0472">Membrane</keyword>
<evidence type="ECO:0000256" key="3">
    <source>
        <dbReference type="ARBA" id="ARBA00004663"/>
    </source>
</evidence>
<name>A0A4R2NX16_RHOAD</name>
<dbReference type="EC" id="2.7.8.26" evidence="5 19"/>
<organism evidence="20 21">
    <name type="scientific">Rhodovulum adriaticum</name>
    <name type="common">Rhodopseudomonas adriatica</name>
    <dbReference type="NCBI Taxonomy" id="35804"/>
    <lineage>
        <taxon>Bacteria</taxon>
        <taxon>Pseudomonadati</taxon>
        <taxon>Pseudomonadota</taxon>
        <taxon>Alphaproteobacteria</taxon>
        <taxon>Rhodobacterales</taxon>
        <taxon>Paracoccaceae</taxon>
        <taxon>Rhodovulum</taxon>
    </lineage>
</organism>
<evidence type="ECO:0000256" key="5">
    <source>
        <dbReference type="ARBA" id="ARBA00013200"/>
    </source>
</evidence>
<evidence type="ECO:0000256" key="1">
    <source>
        <dbReference type="ARBA" id="ARBA00001946"/>
    </source>
</evidence>
<reference evidence="20 21" key="1">
    <citation type="submission" date="2019-03" db="EMBL/GenBank/DDBJ databases">
        <title>Genomic Encyclopedia of Type Strains, Phase IV (KMG-IV): sequencing the most valuable type-strain genomes for metagenomic binning, comparative biology and taxonomic classification.</title>
        <authorList>
            <person name="Goeker M."/>
        </authorList>
    </citation>
    <scope>NUCLEOTIDE SEQUENCE [LARGE SCALE GENOMIC DNA]</scope>
    <source>
        <strain evidence="20 21">DSM 2781</strain>
    </source>
</reference>
<dbReference type="GO" id="GO:0051073">
    <property type="term" value="F:adenosylcobinamide-GDP ribazoletransferase activity"/>
    <property type="evidence" value="ECO:0007669"/>
    <property type="project" value="UniProtKB-UniRule"/>
</dbReference>
<feature type="transmembrane region" description="Helical" evidence="19">
    <location>
        <begin position="203"/>
        <end position="221"/>
    </location>
</feature>
<evidence type="ECO:0000256" key="10">
    <source>
        <dbReference type="ARBA" id="ARBA00022692"/>
    </source>
</evidence>
<evidence type="ECO:0000256" key="17">
    <source>
        <dbReference type="ARBA" id="ARBA00048623"/>
    </source>
</evidence>
<dbReference type="GO" id="GO:0009236">
    <property type="term" value="P:cobalamin biosynthetic process"/>
    <property type="evidence" value="ECO:0007669"/>
    <property type="project" value="UniProtKB-UniRule"/>
</dbReference>
<dbReference type="UniPathway" id="UPA00148">
    <property type="reaction ID" value="UER00238"/>
</dbReference>
<dbReference type="GO" id="GO:0008818">
    <property type="term" value="F:cobalamin 5'-phosphate synthase activity"/>
    <property type="evidence" value="ECO:0007669"/>
    <property type="project" value="UniProtKB-UniRule"/>
</dbReference>
<comment type="catalytic activity">
    <reaction evidence="17 19">
        <text>alpha-ribazole + adenosylcob(III)inamide-GDP = adenosylcob(III)alamin + GMP + H(+)</text>
        <dbReference type="Rhea" id="RHEA:16049"/>
        <dbReference type="ChEBI" id="CHEBI:10329"/>
        <dbReference type="ChEBI" id="CHEBI:15378"/>
        <dbReference type="ChEBI" id="CHEBI:18408"/>
        <dbReference type="ChEBI" id="CHEBI:58115"/>
        <dbReference type="ChEBI" id="CHEBI:60487"/>
        <dbReference type="EC" id="2.7.8.26"/>
    </reaction>
</comment>
<dbReference type="PANTHER" id="PTHR34148:SF1">
    <property type="entry name" value="ADENOSYLCOBINAMIDE-GDP RIBAZOLETRANSFERASE"/>
    <property type="match status" value="1"/>
</dbReference>
<evidence type="ECO:0000256" key="12">
    <source>
        <dbReference type="ARBA" id="ARBA00022989"/>
    </source>
</evidence>
<evidence type="ECO:0000256" key="4">
    <source>
        <dbReference type="ARBA" id="ARBA00010561"/>
    </source>
</evidence>
<evidence type="ECO:0000256" key="16">
    <source>
        <dbReference type="ARBA" id="ARBA00032853"/>
    </source>
</evidence>
<protein>
    <recommendedName>
        <fullName evidence="6 19">Adenosylcobinamide-GDP ribazoletransferase</fullName>
        <ecNumber evidence="5 19">2.7.8.26</ecNumber>
    </recommendedName>
    <alternativeName>
        <fullName evidence="16 19">Cobalamin synthase</fullName>
    </alternativeName>
    <alternativeName>
        <fullName evidence="15 19">Cobalamin-5'-phosphate synthase</fullName>
    </alternativeName>
</protein>
<dbReference type="AlphaFoldDB" id="A0A4R2NX16"/>
<sequence length="255" mass="25562">MTGRLAEEGRLVLLAVQFLTRLPLPFAPGYTPERMGHAMRYFPLVGLAIGGGLAAVYALSALVFPPVVAALLAVAAGVRLTGALHEDGLADMADGLGGGATRERALEIMRDSRIGSYGAVTLGLVLALKVAALAGLGAAAAGALVGAHGLSRLSTLALSAALPYARAEGKAVFASVGLGPMGWPIALAGGAAALLVLMATAGIVAAVTALIAAVLVTLWLGRMMRRRLGGQTGDGLGAAQQLGETAILLELLAWA</sequence>
<comment type="function">
    <text evidence="14 19">Joins adenosylcobinamide-GDP and alpha-ribazole to generate adenosylcobalamin (Ado-cobalamin). Also synthesizes adenosylcobalamin 5'-phosphate from adenosylcobinamide-GDP and alpha-ribazole 5'-phosphate.</text>
</comment>
<proteinExistence type="inferred from homology"/>
<comment type="catalytic activity">
    <reaction evidence="18 19">
        <text>alpha-ribazole 5'-phosphate + adenosylcob(III)inamide-GDP = adenosylcob(III)alamin 5'-phosphate + GMP + H(+)</text>
        <dbReference type="Rhea" id="RHEA:23560"/>
        <dbReference type="ChEBI" id="CHEBI:15378"/>
        <dbReference type="ChEBI" id="CHEBI:57918"/>
        <dbReference type="ChEBI" id="CHEBI:58115"/>
        <dbReference type="ChEBI" id="CHEBI:60487"/>
        <dbReference type="ChEBI" id="CHEBI:60493"/>
        <dbReference type="EC" id="2.7.8.26"/>
    </reaction>
</comment>
<evidence type="ECO:0000256" key="9">
    <source>
        <dbReference type="ARBA" id="ARBA00022679"/>
    </source>
</evidence>
<keyword evidence="10 19" id="KW-0812">Transmembrane</keyword>
<evidence type="ECO:0000256" key="6">
    <source>
        <dbReference type="ARBA" id="ARBA00015850"/>
    </source>
</evidence>
<keyword evidence="21" id="KW-1185">Reference proteome</keyword>
<keyword evidence="11 19" id="KW-0460">Magnesium</keyword>
<keyword evidence="8 19" id="KW-0169">Cobalamin biosynthesis</keyword>
<dbReference type="NCBIfam" id="TIGR00317">
    <property type="entry name" value="cobS"/>
    <property type="match status" value="1"/>
</dbReference>
<comment type="pathway">
    <text evidence="3 19">Cofactor biosynthesis; adenosylcobalamin biosynthesis; adenosylcobalamin from cob(II)yrinate a,c-diamide: step 7/7.</text>
</comment>
<keyword evidence="9 19" id="KW-0808">Transferase</keyword>
<evidence type="ECO:0000256" key="18">
    <source>
        <dbReference type="ARBA" id="ARBA00049504"/>
    </source>
</evidence>
<accession>A0A4R2NX16</accession>
<evidence type="ECO:0000256" key="14">
    <source>
        <dbReference type="ARBA" id="ARBA00025228"/>
    </source>
</evidence>
<keyword evidence="7 19" id="KW-1003">Cell membrane</keyword>
<evidence type="ECO:0000256" key="15">
    <source>
        <dbReference type="ARBA" id="ARBA00032605"/>
    </source>
</evidence>
<feature type="transmembrane region" description="Helical" evidence="19">
    <location>
        <begin position="41"/>
        <end position="64"/>
    </location>
</feature>
<gene>
    <name evidence="19" type="primary">cobS</name>
    <name evidence="20" type="ORF">EV656_102127</name>
</gene>
<dbReference type="Pfam" id="PF02654">
    <property type="entry name" value="CobS"/>
    <property type="match status" value="1"/>
</dbReference>
<keyword evidence="12 19" id="KW-1133">Transmembrane helix</keyword>
<evidence type="ECO:0000256" key="11">
    <source>
        <dbReference type="ARBA" id="ARBA00022842"/>
    </source>
</evidence>
<dbReference type="Proteomes" id="UP000295733">
    <property type="component" value="Unassembled WGS sequence"/>
</dbReference>